<organism evidence="2 3">
    <name type="scientific">Tuber borchii</name>
    <name type="common">White truffle</name>
    <dbReference type="NCBI Taxonomy" id="42251"/>
    <lineage>
        <taxon>Eukaryota</taxon>
        <taxon>Fungi</taxon>
        <taxon>Dikarya</taxon>
        <taxon>Ascomycota</taxon>
        <taxon>Pezizomycotina</taxon>
        <taxon>Pezizomycetes</taxon>
        <taxon>Pezizales</taxon>
        <taxon>Tuberaceae</taxon>
        <taxon>Tuber</taxon>
    </lineage>
</organism>
<dbReference type="PANTHER" id="PTHR28244:SF1">
    <property type="entry name" value="RNA POLYMERASE I-SPECIFIC TRANSCRIPTION INITIATION FACTOR RRN11"/>
    <property type="match status" value="1"/>
</dbReference>
<keyword evidence="2" id="KW-0396">Initiation factor</keyword>
<feature type="compositionally biased region" description="Acidic residues" evidence="1">
    <location>
        <begin position="324"/>
        <end position="341"/>
    </location>
</feature>
<proteinExistence type="predicted"/>
<dbReference type="GO" id="GO:0070860">
    <property type="term" value="C:RNA polymerase I core factor complex"/>
    <property type="evidence" value="ECO:0007669"/>
    <property type="project" value="TreeGrafter"/>
</dbReference>
<dbReference type="GO" id="GO:0001181">
    <property type="term" value="F:RNA polymerase I general transcription initiation factor activity"/>
    <property type="evidence" value="ECO:0007669"/>
    <property type="project" value="InterPro"/>
</dbReference>
<evidence type="ECO:0000313" key="3">
    <source>
        <dbReference type="Proteomes" id="UP000244722"/>
    </source>
</evidence>
<dbReference type="GO" id="GO:0042790">
    <property type="term" value="P:nucleolar large rRNA transcription by RNA polymerase I"/>
    <property type="evidence" value="ECO:0007669"/>
    <property type="project" value="TreeGrafter"/>
</dbReference>
<dbReference type="GO" id="GO:0001164">
    <property type="term" value="F:RNA polymerase I core promoter sequence-specific DNA binding"/>
    <property type="evidence" value="ECO:0007669"/>
    <property type="project" value="InterPro"/>
</dbReference>
<evidence type="ECO:0000313" key="2">
    <source>
        <dbReference type="EMBL" id="PUU81307.1"/>
    </source>
</evidence>
<dbReference type="PANTHER" id="PTHR28244">
    <property type="entry name" value="RNA POLYMERASE I-SPECIFIC TRANSCRIPTION INITIATION FACTOR RRN11"/>
    <property type="match status" value="1"/>
</dbReference>
<dbReference type="Proteomes" id="UP000244722">
    <property type="component" value="Unassembled WGS sequence"/>
</dbReference>
<dbReference type="GO" id="GO:0003743">
    <property type="term" value="F:translation initiation factor activity"/>
    <property type="evidence" value="ECO:0007669"/>
    <property type="project" value="UniProtKB-KW"/>
</dbReference>
<feature type="region of interest" description="Disordered" evidence="1">
    <location>
        <begin position="317"/>
        <end position="341"/>
    </location>
</feature>
<sequence>MDAPTDQRSYFALPTRPQNPLPPKRPPSASPPGTPSPPRTPPVIPAWTPINEPLSLPSSLSSSPEPSGNDGKVEHLSPKAIHRRGGHSRRFEKLLTKHSLTAPPAKPYSLRAKHLAVITTILHRALLEADYPRAARAFALLIRCRGIDLRPLWTIGLDLLLRKPTTTTPTNATTEKAIEYLNRLILFYPYRPRLHAHHPAIISTARRKEGDIGRMGAASALDFYPALFRLCIMQPGGLEKVRGEIEELMLTPPWPDMVGLWLMKGMVLNAIADKESDLGRRKELRAGAEECFDAVRERGGRVPEEAVWEEGMDDVEVVEGFSSDGDEDQDDDSDEAMDDSG</sequence>
<feature type="region of interest" description="Disordered" evidence="1">
    <location>
        <begin position="1"/>
        <end position="87"/>
    </location>
</feature>
<dbReference type="OrthoDB" id="2159786at2759"/>
<dbReference type="STRING" id="42251.A0A2T7A0P2"/>
<dbReference type="Pfam" id="PF04090">
    <property type="entry name" value="Rrn11"/>
    <property type="match status" value="1"/>
</dbReference>
<name>A0A2T7A0P2_TUBBO</name>
<dbReference type="GO" id="GO:0017025">
    <property type="term" value="F:TBP-class protein binding"/>
    <property type="evidence" value="ECO:0007669"/>
    <property type="project" value="TreeGrafter"/>
</dbReference>
<dbReference type="AlphaFoldDB" id="A0A2T7A0P2"/>
<feature type="compositionally biased region" description="Pro residues" evidence="1">
    <location>
        <begin position="17"/>
        <end position="44"/>
    </location>
</feature>
<keyword evidence="2" id="KW-0648">Protein biosynthesis</keyword>
<comment type="caution">
    <text evidence="2">The sequence shown here is derived from an EMBL/GenBank/DDBJ whole genome shotgun (WGS) entry which is preliminary data.</text>
</comment>
<gene>
    <name evidence="2" type="ORF">B9Z19DRAFT_1077539</name>
</gene>
<reference evidence="2 3" key="1">
    <citation type="submission" date="2017-04" db="EMBL/GenBank/DDBJ databases">
        <title>Draft genome sequence of Tuber borchii Vittad., a whitish edible truffle.</title>
        <authorList>
            <consortium name="DOE Joint Genome Institute"/>
            <person name="Murat C."/>
            <person name="Kuo A."/>
            <person name="Barry K.W."/>
            <person name="Clum A."/>
            <person name="Dockter R.B."/>
            <person name="Fauchery L."/>
            <person name="Iotti M."/>
            <person name="Kohler A."/>
            <person name="Labutti K."/>
            <person name="Lindquist E.A."/>
            <person name="Lipzen A."/>
            <person name="Ohm R.A."/>
            <person name="Wang M."/>
            <person name="Grigoriev I.V."/>
            <person name="Zambonelli A."/>
            <person name="Martin F.M."/>
        </authorList>
    </citation>
    <scope>NUCLEOTIDE SEQUENCE [LARGE SCALE GENOMIC DNA]</scope>
    <source>
        <strain evidence="2 3">Tbo3840</strain>
    </source>
</reference>
<accession>A0A2T7A0P2</accession>
<evidence type="ECO:0000256" key="1">
    <source>
        <dbReference type="SAM" id="MobiDB-lite"/>
    </source>
</evidence>
<protein>
    <submittedName>
        <fullName evidence="2">RNA polymerase I-specific initiation factor-domain-containing protein</fullName>
    </submittedName>
</protein>
<dbReference type="EMBL" id="NESQ01000047">
    <property type="protein sequence ID" value="PUU81307.1"/>
    <property type="molecule type" value="Genomic_DNA"/>
</dbReference>
<dbReference type="InterPro" id="IPR007224">
    <property type="entry name" value="TIF_Rrn11"/>
</dbReference>
<feature type="compositionally biased region" description="Low complexity" evidence="1">
    <location>
        <begin position="52"/>
        <end position="67"/>
    </location>
</feature>
<dbReference type="InterPro" id="IPR053029">
    <property type="entry name" value="RNA_pol_I-specific_init_factor"/>
</dbReference>
<keyword evidence="3" id="KW-1185">Reference proteome</keyword>